<dbReference type="Proteomes" id="UP000605361">
    <property type="component" value="Unassembled WGS sequence"/>
</dbReference>
<name>A0A931F1T1_9ACTN</name>
<protein>
    <submittedName>
        <fullName evidence="1">Uncharacterized protein</fullName>
    </submittedName>
</protein>
<dbReference type="AlphaFoldDB" id="A0A931F1T1"/>
<dbReference type="EMBL" id="JADOGI010000053">
    <property type="protein sequence ID" value="MBF8187823.1"/>
    <property type="molecule type" value="Genomic_DNA"/>
</dbReference>
<comment type="caution">
    <text evidence="1">The sequence shown here is derived from an EMBL/GenBank/DDBJ whole genome shotgun (WGS) entry which is preliminary data.</text>
</comment>
<dbReference type="RefSeq" id="WP_195896782.1">
    <property type="nucleotide sequence ID" value="NZ_JADOGI010000053.1"/>
</dbReference>
<evidence type="ECO:0000313" key="2">
    <source>
        <dbReference type="Proteomes" id="UP000605361"/>
    </source>
</evidence>
<gene>
    <name evidence="1" type="ORF">ITP53_19205</name>
</gene>
<keyword evidence="2" id="KW-1185">Reference proteome</keyword>
<reference evidence="1" key="1">
    <citation type="submission" date="2020-11" db="EMBL/GenBank/DDBJ databases">
        <title>Whole-genome analyses of Nonomuraea sp. K274.</title>
        <authorList>
            <person name="Veyisoglu A."/>
        </authorList>
    </citation>
    <scope>NUCLEOTIDE SEQUENCE</scope>
    <source>
        <strain evidence="1">K274</strain>
    </source>
</reference>
<accession>A0A931F1T1</accession>
<organism evidence="1 2">
    <name type="scientific">Nonomuraea cypriaca</name>
    <dbReference type="NCBI Taxonomy" id="1187855"/>
    <lineage>
        <taxon>Bacteria</taxon>
        <taxon>Bacillati</taxon>
        <taxon>Actinomycetota</taxon>
        <taxon>Actinomycetes</taxon>
        <taxon>Streptosporangiales</taxon>
        <taxon>Streptosporangiaceae</taxon>
        <taxon>Nonomuraea</taxon>
    </lineage>
</organism>
<sequence length="90" mass="10441">MASTVIEAWLELDMRDRQLAVLRLTYPQWTIFYEVFSTGWIWRAVPSWQLSVEMLAAGLRPRLERGNPVALMAELSNQMAIIHDMTGRHP</sequence>
<evidence type="ECO:0000313" key="1">
    <source>
        <dbReference type="EMBL" id="MBF8187823.1"/>
    </source>
</evidence>
<proteinExistence type="predicted"/>